<evidence type="ECO:0000256" key="1">
    <source>
        <dbReference type="SAM" id="MobiDB-lite"/>
    </source>
</evidence>
<reference evidence="3" key="2">
    <citation type="submission" date="2019-07" db="EMBL/GenBank/DDBJ databases">
        <authorList>
            <person name="Seetharam A."/>
            <person name="Woodhouse M."/>
            <person name="Cannon E."/>
        </authorList>
    </citation>
    <scope>NUCLEOTIDE SEQUENCE [LARGE SCALE GENOMIC DNA]</scope>
    <source>
        <strain evidence="3">cv. B73</strain>
    </source>
</reference>
<protein>
    <submittedName>
        <fullName evidence="3">Uncharacterized protein</fullName>
    </submittedName>
</protein>
<feature type="signal peptide" evidence="2">
    <location>
        <begin position="1"/>
        <end position="29"/>
    </location>
</feature>
<name>A0A804R3D4_MAIZE</name>
<dbReference type="Proteomes" id="UP000007305">
    <property type="component" value="Chromosome 9"/>
</dbReference>
<gene>
    <name evidence="3" type="primary">LOC103638598</name>
</gene>
<reference evidence="3" key="3">
    <citation type="submission" date="2021-05" db="UniProtKB">
        <authorList>
            <consortium name="EnsemblPlants"/>
        </authorList>
    </citation>
    <scope>IDENTIFICATION</scope>
    <source>
        <strain evidence="3">cv. B73</strain>
    </source>
</reference>
<keyword evidence="4" id="KW-1185">Reference proteome</keyword>
<reference evidence="4" key="1">
    <citation type="journal article" date="2009" name="Science">
        <title>The B73 maize genome: complexity, diversity, and dynamics.</title>
        <authorList>
            <person name="Schnable P.S."/>
            <person name="Ware D."/>
            <person name="Fulton R.S."/>
            <person name="Stein J.C."/>
            <person name="Wei F."/>
            <person name="Pasternak S."/>
            <person name="Liang C."/>
            <person name="Zhang J."/>
            <person name="Fulton L."/>
            <person name="Graves T.A."/>
            <person name="Minx P."/>
            <person name="Reily A.D."/>
            <person name="Courtney L."/>
            <person name="Kruchowski S.S."/>
            <person name="Tomlinson C."/>
            <person name="Strong C."/>
            <person name="Delehaunty K."/>
            <person name="Fronick C."/>
            <person name="Courtney B."/>
            <person name="Rock S.M."/>
            <person name="Belter E."/>
            <person name="Du F."/>
            <person name="Kim K."/>
            <person name="Abbott R.M."/>
            <person name="Cotton M."/>
            <person name="Levy A."/>
            <person name="Marchetto P."/>
            <person name="Ochoa K."/>
            <person name="Jackson S.M."/>
            <person name="Gillam B."/>
            <person name="Chen W."/>
            <person name="Yan L."/>
            <person name="Higginbotham J."/>
            <person name="Cardenas M."/>
            <person name="Waligorski J."/>
            <person name="Applebaum E."/>
            <person name="Phelps L."/>
            <person name="Falcone J."/>
            <person name="Kanchi K."/>
            <person name="Thane T."/>
            <person name="Scimone A."/>
            <person name="Thane N."/>
            <person name="Henke J."/>
            <person name="Wang T."/>
            <person name="Ruppert J."/>
            <person name="Shah N."/>
            <person name="Rotter K."/>
            <person name="Hodges J."/>
            <person name="Ingenthron E."/>
            <person name="Cordes M."/>
            <person name="Kohlberg S."/>
            <person name="Sgro J."/>
            <person name="Delgado B."/>
            <person name="Mead K."/>
            <person name="Chinwalla A."/>
            <person name="Leonard S."/>
            <person name="Crouse K."/>
            <person name="Collura K."/>
            <person name="Kudrna D."/>
            <person name="Currie J."/>
            <person name="He R."/>
            <person name="Angelova A."/>
            <person name="Rajasekar S."/>
            <person name="Mueller T."/>
            <person name="Lomeli R."/>
            <person name="Scara G."/>
            <person name="Ko A."/>
            <person name="Delaney K."/>
            <person name="Wissotski M."/>
            <person name="Lopez G."/>
            <person name="Campos D."/>
            <person name="Braidotti M."/>
            <person name="Ashley E."/>
            <person name="Golser W."/>
            <person name="Kim H."/>
            <person name="Lee S."/>
            <person name="Lin J."/>
            <person name="Dujmic Z."/>
            <person name="Kim W."/>
            <person name="Talag J."/>
            <person name="Zuccolo A."/>
            <person name="Fan C."/>
            <person name="Sebastian A."/>
            <person name="Kramer M."/>
            <person name="Spiegel L."/>
            <person name="Nascimento L."/>
            <person name="Zutavern T."/>
            <person name="Miller B."/>
            <person name="Ambroise C."/>
            <person name="Muller S."/>
            <person name="Spooner W."/>
            <person name="Narechania A."/>
            <person name="Ren L."/>
            <person name="Wei S."/>
            <person name="Kumari S."/>
            <person name="Faga B."/>
            <person name="Levy M.J."/>
            <person name="McMahan L."/>
            <person name="Van Buren P."/>
            <person name="Vaughn M.W."/>
            <person name="Ying K."/>
            <person name="Yeh C.-T."/>
            <person name="Emrich S.J."/>
            <person name="Jia Y."/>
            <person name="Kalyanaraman A."/>
            <person name="Hsia A.-P."/>
            <person name="Barbazuk W.B."/>
            <person name="Baucom R.S."/>
            <person name="Brutnell T.P."/>
            <person name="Carpita N.C."/>
            <person name="Chaparro C."/>
            <person name="Chia J.-M."/>
            <person name="Deragon J.-M."/>
            <person name="Estill J.C."/>
            <person name="Fu Y."/>
            <person name="Jeddeloh J.A."/>
            <person name="Han Y."/>
            <person name="Lee H."/>
            <person name="Li P."/>
            <person name="Lisch D.R."/>
            <person name="Liu S."/>
            <person name="Liu Z."/>
            <person name="Nagel D.H."/>
            <person name="McCann M.C."/>
            <person name="SanMiguel P."/>
            <person name="Myers A.M."/>
            <person name="Nettleton D."/>
            <person name="Nguyen J."/>
            <person name="Penning B.W."/>
            <person name="Ponnala L."/>
            <person name="Schneider K.L."/>
            <person name="Schwartz D.C."/>
            <person name="Sharma A."/>
            <person name="Soderlund C."/>
            <person name="Springer N.M."/>
            <person name="Sun Q."/>
            <person name="Wang H."/>
            <person name="Waterman M."/>
            <person name="Westerman R."/>
            <person name="Wolfgruber T.K."/>
            <person name="Yang L."/>
            <person name="Yu Y."/>
            <person name="Zhang L."/>
            <person name="Zhou S."/>
            <person name="Zhu Q."/>
            <person name="Bennetzen J.L."/>
            <person name="Dawe R.K."/>
            <person name="Jiang J."/>
            <person name="Jiang N."/>
            <person name="Presting G.G."/>
            <person name="Wessler S.R."/>
            <person name="Aluru S."/>
            <person name="Martienssen R.A."/>
            <person name="Clifton S.W."/>
            <person name="McCombie W.R."/>
            <person name="Wing R.A."/>
            <person name="Wilson R.K."/>
        </authorList>
    </citation>
    <scope>NUCLEOTIDE SEQUENCE [LARGE SCALE GENOMIC DNA]</scope>
    <source>
        <strain evidence="4">cv. B73</strain>
    </source>
</reference>
<feature type="chain" id="PRO_5032571527" evidence="2">
    <location>
        <begin position="30"/>
        <end position="223"/>
    </location>
</feature>
<dbReference type="InParanoid" id="A0A804R3D4"/>
<accession>A0A804R3D4</accession>
<dbReference type="Gramene" id="Zm00001eb384840_T001">
    <property type="protein sequence ID" value="Zm00001eb384840_P001"/>
    <property type="gene ID" value="Zm00001eb384840"/>
</dbReference>
<sequence length="223" mass="23736">MLSPAEKGEIQILARYIILLLLLLHTTTTHPPVQVRSDSISFVTSAIDNAGVVVAVAVAARDRDLLRSGGSVVTNDGHRRRQVHGGAAGAEGRLGRPPRQVRGHQRVRLRLRPQRALVAAGAASRGHAARAVPGRAPRPTAATMAAASPEPEEGALRLLAMVVTSHAMLPTDVEASGLNHPANVLPPILGFLHSSAVLCIQRVNTVTISSLYDQRRWEAEDAM</sequence>
<evidence type="ECO:0000256" key="2">
    <source>
        <dbReference type="SAM" id="SignalP"/>
    </source>
</evidence>
<dbReference type="EnsemblPlants" id="Zm00001eb384840_T001">
    <property type="protein sequence ID" value="Zm00001eb384840_P001"/>
    <property type="gene ID" value="Zm00001eb384840"/>
</dbReference>
<dbReference type="AlphaFoldDB" id="A0A804R3D4"/>
<keyword evidence="2" id="KW-0732">Signal</keyword>
<evidence type="ECO:0000313" key="4">
    <source>
        <dbReference type="Proteomes" id="UP000007305"/>
    </source>
</evidence>
<organism evidence="3 4">
    <name type="scientific">Zea mays</name>
    <name type="common">Maize</name>
    <dbReference type="NCBI Taxonomy" id="4577"/>
    <lineage>
        <taxon>Eukaryota</taxon>
        <taxon>Viridiplantae</taxon>
        <taxon>Streptophyta</taxon>
        <taxon>Embryophyta</taxon>
        <taxon>Tracheophyta</taxon>
        <taxon>Spermatophyta</taxon>
        <taxon>Magnoliopsida</taxon>
        <taxon>Liliopsida</taxon>
        <taxon>Poales</taxon>
        <taxon>Poaceae</taxon>
        <taxon>PACMAD clade</taxon>
        <taxon>Panicoideae</taxon>
        <taxon>Andropogonodae</taxon>
        <taxon>Andropogoneae</taxon>
        <taxon>Tripsacinae</taxon>
        <taxon>Zea</taxon>
    </lineage>
</organism>
<evidence type="ECO:0000313" key="3">
    <source>
        <dbReference type="EnsemblPlants" id="Zm00001eb384840_P001"/>
    </source>
</evidence>
<feature type="region of interest" description="Disordered" evidence="1">
    <location>
        <begin position="82"/>
        <end position="103"/>
    </location>
</feature>
<proteinExistence type="predicted"/>